<keyword evidence="2" id="KW-0813">Transport</keyword>
<dbReference type="EMBL" id="JAGZMU010000004">
    <property type="protein sequence ID" value="MBS4893592.1"/>
    <property type="molecule type" value="Genomic_DNA"/>
</dbReference>
<evidence type="ECO:0000313" key="7">
    <source>
        <dbReference type="Proteomes" id="UP000778864"/>
    </source>
</evidence>
<dbReference type="InterPro" id="IPR020846">
    <property type="entry name" value="MFS_dom"/>
</dbReference>
<proteinExistence type="predicted"/>
<organism evidence="6 7">
    <name type="scientific">Veillonella parvula</name>
    <name type="common">Staphylococcus parvulus</name>
    <dbReference type="NCBI Taxonomy" id="29466"/>
    <lineage>
        <taxon>Bacteria</taxon>
        <taxon>Bacillati</taxon>
        <taxon>Bacillota</taxon>
        <taxon>Negativicutes</taxon>
        <taxon>Veillonellales</taxon>
        <taxon>Veillonellaceae</taxon>
        <taxon>Veillonella</taxon>
    </lineage>
</organism>
<evidence type="ECO:0000256" key="3">
    <source>
        <dbReference type="ARBA" id="ARBA00022692"/>
    </source>
</evidence>
<name>A0A100YN28_VEIPA</name>
<dbReference type="Pfam" id="PF07690">
    <property type="entry name" value="MFS_1"/>
    <property type="match status" value="1"/>
</dbReference>
<evidence type="ECO:0000256" key="1">
    <source>
        <dbReference type="ARBA" id="ARBA00004651"/>
    </source>
</evidence>
<comment type="subcellular location">
    <subcellularLocation>
        <location evidence="1">Cell membrane</location>
        <topology evidence="1">Multi-pass membrane protein</topology>
    </subcellularLocation>
</comment>
<dbReference type="GO" id="GO:0005886">
    <property type="term" value="C:plasma membrane"/>
    <property type="evidence" value="ECO:0007669"/>
    <property type="project" value="UniProtKB-SubCell"/>
</dbReference>
<dbReference type="AlphaFoldDB" id="A0A100YN28"/>
<dbReference type="RefSeq" id="WP_021147928.1">
    <property type="nucleotide sequence ID" value="NZ_CACRUG010000002.1"/>
</dbReference>
<dbReference type="InterPro" id="IPR052714">
    <property type="entry name" value="MFS_Exporter"/>
</dbReference>
<dbReference type="PROSITE" id="PS50850">
    <property type="entry name" value="MFS"/>
    <property type="match status" value="1"/>
</dbReference>
<dbReference type="InterPro" id="IPR011701">
    <property type="entry name" value="MFS"/>
</dbReference>
<evidence type="ECO:0000256" key="4">
    <source>
        <dbReference type="ARBA" id="ARBA00022989"/>
    </source>
</evidence>
<keyword evidence="5" id="KW-0472">Membrane</keyword>
<evidence type="ECO:0000256" key="5">
    <source>
        <dbReference type="ARBA" id="ARBA00023136"/>
    </source>
</evidence>
<dbReference type="PANTHER" id="PTHR23531:SF2">
    <property type="entry name" value="PERMEASE"/>
    <property type="match status" value="1"/>
</dbReference>
<dbReference type="PANTHER" id="PTHR23531">
    <property type="entry name" value="QUINOLENE RESISTANCE PROTEIN NORA"/>
    <property type="match status" value="1"/>
</dbReference>
<gene>
    <name evidence="6" type="ORF">KHZ90_07450</name>
</gene>
<evidence type="ECO:0000313" key="6">
    <source>
        <dbReference type="EMBL" id="MBS4893592.1"/>
    </source>
</evidence>
<dbReference type="GO" id="GO:0022857">
    <property type="term" value="F:transmembrane transporter activity"/>
    <property type="evidence" value="ECO:0007669"/>
    <property type="project" value="InterPro"/>
</dbReference>
<protein>
    <submittedName>
        <fullName evidence="6">MFS transporter</fullName>
    </submittedName>
</protein>
<dbReference type="InterPro" id="IPR036259">
    <property type="entry name" value="MFS_trans_sf"/>
</dbReference>
<comment type="caution">
    <text evidence="6">The sequence shown here is derived from an EMBL/GenBank/DDBJ whole genome shotgun (WGS) entry which is preliminary data.</text>
</comment>
<dbReference type="CDD" id="cd17489">
    <property type="entry name" value="MFS_YfcJ_like"/>
    <property type="match status" value="1"/>
</dbReference>
<dbReference type="SUPFAM" id="SSF103473">
    <property type="entry name" value="MFS general substrate transporter"/>
    <property type="match status" value="1"/>
</dbReference>
<accession>A0A100YN28</accession>
<sequence>MDSNRLWSPAFTNYGISSGILYMTQYVLVAALPIVITSELAGSDLDAGLAMTYFQIGTILCRIFAGRLIDGFNKRIVLLISTALFFIIMGLFNFTTSLEAVFVLRGLHGVVFALGTTVMATLAVLVLPPSRKGEGVNMFAIFSNIAMVLGPAIGLYALSSYGSMALYIFLTVMTGLAMVLSNIIPLSKELALPKQSKYKGWHISQFIENKSLPWALMGLFIGFTYSGVLVFIPIELNSMGAGIWGSAFFAIFALMIIISRPIVGKVYARYGSKIIIYTGLGLFILGLFVLGLAITPLAILFTAPLLGLGYGAAQPAFQALAIQSAPIERAGVSTATYFLALDISVGAGSVILAVLASAWGYQYLYMFTALVMVIALALYHIWVKRYTPLEL</sequence>
<dbReference type="Proteomes" id="UP000778864">
    <property type="component" value="Unassembled WGS sequence"/>
</dbReference>
<reference evidence="6" key="1">
    <citation type="submission" date="2021-02" db="EMBL/GenBank/DDBJ databases">
        <title>Infant gut strain persistence is associated with maternal origin, phylogeny, and functional potential including surface adhesion and iron acquisition.</title>
        <authorList>
            <person name="Lou Y.C."/>
        </authorList>
    </citation>
    <scope>NUCLEOTIDE SEQUENCE</scope>
    <source>
        <strain evidence="6">L3_108_031G1_dasL3_108_031G1_concoct_20</strain>
    </source>
</reference>
<keyword evidence="3" id="KW-0812">Transmembrane</keyword>
<dbReference type="Gene3D" id="1.20.1250.20">
    <property type="entry name" value="MFS general substrate transporter like domains"/>
    <property type="match status" value="1"/>
</dbReference>
<keyword evidence="4" id="KW-1133">Transmembrane helix</keyword>
<evidence type="ECO:0000256" key="2">
    <source>
        <dbReference type="ARBA" id="ARBA00022448"/>
    </source>
</evidence>